<dbReference type="InterPro" id="IPR001878">
    <property type="entry name" value="Znf_CCHC"/>
</dbReference>
<evidence type="ECO:0000256" key="1">
    <source>
        <dbReference type="PROSITE-ProRule" id="PRU00047"/>
    </source>
</evidence>
<dbReference type="AlphaFoldDB" id="A0AAG5DPZ1"/>
<evidence type="ECO:0000313" key="4">
    <source>
        <dbReference type="Proteomes" id="UP000075880"/>
    </source>
</evidence>
<dbReference type="PROSITE" id="PS50158">
    <property type="entry name" value="ZF_CCHC"/>
    <property type="match status" value="1"/>
</dbReference>
<feature type="domain" description="CCHC-type" evidence="2">
    <location>
        <begin position="144"/>
        <end position="159"/>
    </location>
</feature>
<reference evidence="3" key="2">
    <citation type="submission" date="2024-04" db="UniProtKB">
        <authorList>
            <consortium name="EnsemblMetazoa"/>
        </authorList>
    </citation>
    <scope>IDENTIFICATION</scope>
    <source>
        <strain evidence="3">EBRO</strain>
    </source>
</reference>
<sequence length="175" mass="20309">MEAFKFNTIVQKERQTFTEFETELRTQVQHCDYICSSCNTSFANRMLRDRIIMRVQDKKLQVKLLDGRDQPLSKIVEVPKVFEAVAENKLILDRRGNMLEVKSLKEQPVEEKKIAAVTRKQCYNCGAPFSQNHRLVCPAVKAMCFDCGGTGHFRKCCRRKKVDNRKPPTKHEQQG</sequence>
<dbReference type="EnsemblMetazoa" id="ENSAATROPT014363">
    <property type="protein sequence ID" value="ENSAATROPP013093"/>
    <property type="gene ID" value="ENSAATROPG011659"/>
</dbReference>
<protein>
    <recommendedName>
        <fullName evidence="2">CCHC-type domain-containing protein</fullName>
    </recommendedName>
</protein>
<accession>A0AAG5DPZ1</accession>
<name>A0AAG5DPZ1_ANOAO</name>
<keyword evidence="4" id="KW-1185">Reference proteome</keyword>
<reference evidence="4" key="1">
    <citation type="submission" date="2021-09" db="EMBL/GenBank/DDBJ databases">
        <authorList>
            <consortium name="Infravec"/>
            <person name="Campbell I L."/>
            <person name="Maslen G."/>
            <person name="Yates A."/>
        </authorList>
    </citation>
    <scope>NUCLEOTIDE SEQUENCE [LARGE SCALE GENOMIC DNA]</scope>
    <source>
        <strain evidence="4">Infravec2 EBRE</strain>
    </source>
</reference>
<organism evidence="3 4">
    <name type="scientific">Anopheles atroparvus</name>
    <name type="common">European mosquito</name>
    <dbReference type="NCBI Taxonomy" id="41427"/>
    <lineage>
        <taxon>Eukaryota</taxon>
        <taxon>Metazoa</taxon>
        <taxon>Ecdysozoa</taxon>
        <taxon>Arthropoda</taxon>
        <taxon>Hexapoda</taxon>
        <taxon>Insecta</taxon>
        <taxon>Pterygota</taxon>
        <taxon>Neoptera</taxon>
        <taxon>Endopterygota</taxon>
        <taxon>Diptera</taxon>
        <taxon>Nematocera</taxon>
        <taxon>Culicoidea</taxon>
        <taxon>Culicidae</taxon>
        <taxon>Anophelinae</taxon>
        <taxon>Anopheles</taxon>
    </lineage>
</organism>
<dbReference type="PANTHER" id="PTHR33198">
    <property type="entry name" value="ANK_REP_REGION DOMAIN-CONTAINING PROTEIN-RELATED"/>
    <property type="match status" value="1"/>
</dbReference>
<evidence type="ECO:0000313" key="3">
    <source>
        <dbReference type="EnsemblMetazoa" id="ENSAATROPP013095"/>
    </source>
</evidence>
<dbReference type="EnsemblMetazoa" id="ENSAATROPT014365">
    <property type="protein sequence ID" value="ENSAATROPP013095"/>
    <property type="gene ID" value="ENSAATROPG011659"/>
</dbReference>
<keyword evidence="1" id="KW-0479">Metal-binding</keyword>
<dbReference type="Proteomes" id="UP000075880">
    <property type="component" value="Unassembled WGS sequence"/>
</dbReference>
<evidence type="ECO:0000259" key="2">
    <source>
        <dbReference type="PROSITE" id="PS50158"/>
    </source>
</evidence>
<keyword evidence="1" id="KW-0863">Zinc-finger</keyword>
<dbReference type="Gene3D" id="4.10.60.10">
    <property type="entry name" value="Zinc finger, CCHC-type"/>
    <property type="match status" value="1"/>
</dbReference>
<keyword evidence="1" id="KW-0862">Zinc</keyword>
<dbReference type="GO" id="GO:0008270">
    <property type="term" value="F:zinc ion binding"/>
    <property type="evidence" value="ECO:0007669"/>
    <property type="project" value="UniProtKB-KW"/>
</dbReference>
<proteinExistence type="predicted"/>
<dbReference type="GO" id="GO:0003676">
    <property type="term" value="F:nucleic acid binding"/>
    <property type="evidence" value="ECO:0007669"/>
    <property type="project" value="InterPro"/>
</dbReference>